<dbReference type="EMBL" id="VJMH01005008">
    <property type="protein sequence ID" value="KAF0701590.1"/>
    <property type="molecule type" value="Genomic_DNA"/>
</dbReference>
<feature type="region of interest" description="Disordered" evidence="2">
    <location>
        <begin position="719"/>
        <end position="738"/>
    </location>
</feature>
<dbReference type="InterPro" id="IPR011992">
    <property type="entry name" value="EF-hand-dom_pair"/>
</dbReference>
<feature type="region of interest" description="Disordered" evidence="2">
    <location>
        <begin position="1080"/>
        <end position="1121"/>
    </location>
</feature>
<sequence length="1454" mass="161551">MFGKQDPFCKVTIGDKTFQTRVHQDGGRNPKWDEAFVFRLPNPHMDQLTVQIEDSGMIANSIIGTCQLPVSIWTSGRAVEQWYPVNHGNKQRGEILLCVYMVAVSATLSSYANIVTEHPAERHEVAPTNAVDENFDLFLTVKGARCWLGQHVVDVTNPHCEVSVSGAGSIQSKKHVNGKRNPRWDEGFIFKATGSSTLQVWMFDATRHVSQTSCFQVSMWPIGKPIEQLLPLIHQGVESGELLVSIHLTRTGADAMRGERVQRQSQEDPSPLRHFEVSLRVVAAVDLFDSHLYHQRNLFCRIKLGDKVFKTHVLDNCGKNPIWDQVFMFHMTTSSQQPRVDFSDSVVVEIEDDNIMRSGVGTCAVPVNAWADGKITEQWYPVLRSGKQFGDLCLVAQVHEVQRGLQVRVLGARFDRDIVEPCVDLRMGSTSLISTQAASSHDPRDPTWNDAFLFKVPGGTKNQLLQLDVFDANGTFVGGKCILSVQDCVVGASNEARYPLVHEGNQVCGDICVALELIEFRTRPGDPIHATTLPAKIDKTVEHKTSRPPPPSSPVKSVHGRLLQAKNKGHDLFVAFAKADTDNDGVLTATEFRTAIDSFCCFTEPEVQEILRVLGAKDKTVSLRELRWLQDSAVESEWENMFFHPFENKPGSPEDSYRVQPARRQTTKPHAVRGETGATKQPRAKQPPVKDATADGIWMTEDQLVRILDAIPQFNKPSAADATRVAKRDPKQPVQRVDTQPNKTMAYRVQSAPLPLKYAKPVAEPPKTKTMFIREAIPLALKAMTETMEIAYQRGGDGENVGIWLTQDEFQHVVDAYLSATSSVEDGMPLASMPPMDICEELLDQSTKCHLCLALVAEFWCCECTTAMCHTCLKDVCCKQLRHQVEVYVPVGKLATGVDTKPMKTALQPTPLAEKQKSVVFLPLTVGPILVARLCNTRLHGQDTKSLKQLCMLLRKQIEMQPLSKVILGFLDRSCVSTWSADALRCFLDVIHVPSAKMIERQVTGDQFLRLSVPSLHDTFGIATSFALHRCLFYRALLSLVDQWCRMNAAPMSTALVTAKPEKLRKKIAKLKPPPQVMFSWDIPEPDKLPPPARKEPKLKKAPAQGQAKSQMSSAKPFTPVKKLHSESDEELVQAIQDGMKHVDIGSLLASTQPEPRSVAQMQRQVSDLAQRLEVARSQVSTEDSISKSIENANKVMQKLIFMTPHELESEYPILALQTLMRDIEDKIAKTSRKAVKSQQPSRNQMAATVPGLLREAKHTTTWTYQMPEPALTFRSTIAPGPGDYNTDNARAFRADPVQTRVTKKPAQEGHLVKAVLSDLGFDRPTGPTRSSAAGPSDEDGDPPPFDIAEFVADEMTSHSNVSKPNLYDASFLESKQPRSTWQALRAKYDTPASEELQNTMARLEAVNASLPKPKPKTRIVIAKPATSVAADDEAKPAVTLDWAKRIQANYAPL</sequence>
<organism evidence="6 7">
    <name type="scientific">Aphanomyces stellatus</name>
    <dbReference type="NCBI Taxonomy" id="120398"/>
    <lineage>
        <taxon>Eukaryota</taxon>
        <taxon>Sar</taxon>
        <taxon>Stramenopiles</taxon>
        <taxon>Oomycota</taxon>
        <taxon>Saprolegniomycetes</taxon>
        <taxon>Saprolegniales</taxon>
        <taxon>Verrucalvaceae</taxon>
        <taxon>Aphanomyces</taxon>
    </lineage>
</organism>
<protein>
    <submittedName>
        <fullName evidence="6">Aste57867_7978 protein</fullName>
    </submittedName>
</protein>
<evidence type="ECO:0000259" key="3">
    <source>
        <dbReference type="PROSITE" id="PS50004"/>
    </source>
</evidence>
<feature type="region of interest" description="Disordered" evidence="2">
    <location>
        <begin position="1318"/>
        <end position="1346"/>
    </location>
</feature>
<dbReference type="CDD" id="cd00051">
    <property type="entry name" value="EFh"/>
    <property type="match status" value="1"/>
</dbReference>
<keyword evidence="7" id="KW-1185">Reference proteome</keyword>
<dbReference type="SMART" id="SM00239">
    <property type="entry name" value="C2"/>
    <property type="match status" value="4"/>
</dbReference>
<reference evidence="6 7" key="1">
    <citation type="submission" date="2019-03" db="EMBL/GenBank/DDBJ databases">
        <authorList>
            <person name="Gaulin E."/>
            <person name="Dumas B."/>
        </authorList>
    </citation>
    <scope>NUCLEOTIDE SEQUENCE [LARGE SCALE GENOMIC DNA]</scope>
    <source>
        <strain evidence="6">CBS 568.67</strain>
    </source>
</reference>
<dbReference type="EMBL" id="CAADRA010005029">
    <property type="protein sequence ID" value="VFT84871.1"/>
    <property type="molecule type" value="Genomic_DNA"/>
</dbReference>
<evidence type="ECO:0000256" key="2">
    <source>
        <dbReference type="SAM" id="MobiDB-lite"/>
    </source>
</evidence>
<dbReference type="PROSITE" id="PS00018">
    <property type="entry name" value="EF_HAND_1"/>
    <property type="match status" value="1"/>
</dbReference>
<dbReference type="Proteomes" id="UP000332933">
    <property type="component" value="Unassembled WGS sequence"/>
</dbReference>
<dbReference type="SUPFAM" id="SSF47473">
    <property type="entry name" value="EF-hand"/>
    <property type="match status" value="1"/>
</dbReference>
<feature type="compositionally biased region" description="Polar residues" evidence="2">
    <location>
        <begin position="1107"/>
        <end position="1116"/>
    </location>
</feature>
<dbReference type="InterPro" id="IPR002048">
    <property type="entry name" value="EF_hand_dom"/>
</dbReference>
<dbReference type="InterPro" id="IPR000008">
    <property type="entry name" value="C2_dom"/>
</dbReference>
<dbReference type="PROSITE" id="PS50222">
    <property type="entry name" value="EF_HAND_2"/>
    <property type="match status" value="1"/>
</dbReference>
<dbReference type="OrthoDB" id="73101at2759"/>
<feature type="region of interest" description="Disordered" evidence="2">
    <location>
        <begin position="534"/>
        <end position="557"/>
    </location>
</feature>
<dbReference type="CDD" id="cd19757">
    <property type="entry name" value="Bbox1"/>
    <property type="match status" value="1"/>
</dbReference>
<evidence type="ECO:0000313" key="7">
    <source>
        <dbReference type="Proteomes" id="UP000332933"/>
    </source>
</evidence>
<dbReference type="Gene3D" id="1.10.238.10">
    <property type="entry name" value="EF-hand"/>
    <property type="match status" value="1"/>
</dbReference>
<dbReference type="Gene3D" id="2.60.40.150">
    <property type="entry name" value="C2 domain"/>
    <property type="match status" value="3"/>
</dbReference>
<accession>A0A485KJ61</accession>
<gene>
    <name evidence="6" type="primary">Aste57867_7978</name>
    <name evidence="5" type="ORF">As57867_007948</name>
    <name evidence="6" type="ORF">ASTE57867_7978</name>
</gene>
<dbReference type="PANTHER" id="PTHR47052">
    <property type="entry name" value="CONSERVED SERINE PROLINE-RICH PROTEIN (AFU_ORTHOLOGUE AFUA_2G01790)"/>
    <property type="match status" value="1"/>
</dbReference>
<keyword evidence="1" id="KW-0106">Calcium</keyword>
<dbReference type="InterPro" id="IPR018247">
    <property type="entry name" value="EF_Hand_1_Ca_BS"/>
</dbReference>
<evidence type="ECO:0000313" key="5">
    <source>
        <dbReference type="EMBL" id="KAF0701590.1"/>
    </source>
</evidence>
<feature type="domain" description="EF-hand" evidence="4">
    <location>
        <begin position="567"/>
        <end position="602"/>
    </location>
</feature>
<dbReference type="PANTHER" id="PTHR47052:SF3">
    <property type="entry name" value="INGRESSION PROTEIN 1"/>
    <property type="match status" value="1"/>
</dbReference>
<feature type="compositionally biased region" description="Basic and acidic residues" evidence="2">
    <location>
        <begin position="536"/>
        <end position="545"/>
    </location>
</feature>
<feature type="domain" description="C2" evidence="3">
    <location>
        <begin position="1"/>
        <end position="83"/>
    </location>
</feature>
<reference evidence="5" key="2">
    <citation type="submission" date="2019-06" db="EMBL/GenBank/DDBJ databases">
        <title>Genomics analysis of Aphanomyces spp. identifies a new class of oomycete effector associated with host adaptation.</title>
        <authorList>
            <person name="Gaulin E."/>
        </authorList>
    </citation>
    <scope>NUCLEOTIDE SEQUENCE</scope>
    <source>
        <strain evidence="5">CBS 578.67</strain>
    </source>
</reference>
<feature type="region of interest" description="Disordered" evidence="2">
    <location>
        <begin position="645"/>
        <end position="692"/>
    </location>
</feature>
<feature type="domain" description="C2" evidence="3">
    <location>
        <begin position="118"/>
        <end position="237"/>
    </location>
</feature>
<evidence type="ECO:0000256" key="1">
    <source>
        <dbReference type="ARBA" id="ARBA00022837"/>
    </source>
</evidence>
<dbReference type="Pfam" id="PF00168">
    <property type="entry name" value="C2"/>
    <property type="match status" value="4"/>
</dbReference>
<dbReference type="CDD" id="cd00030">
    <property type="entry name" value="C2"/>
    <property type="match status" value="4"/>
</dbReference>
<name>A0A485KJ61_9STRA</name>
<dbReference type="GO" id="GO:0005509">
    <property type="term" value="F:calcium ion binding"/>
    <property type="evidence" value="ECO:0007669"/>
    <property type="project" value="InterPro"/>
</dbReference>
<dbReference type="SUPFAM" id="SSF49562">
    <property type="entry name" value="C2 domain (Calcium/lipid-binding domain, CaLB)"/>
    <property type="match status" value="4"/>
</dbReference>
<dbReference type="InterPro" id="IPR035892">
    <property type="entry name" value="C2_domain_sf"/>
</dbReference>
<evidence type="ECO:0000313" key="6">
    <source>
        <dbReference type="EMBL" id="VFT84871.1"/>
    </source>
</evidence>
<feature type="domain" description="C2" evidence="3">
    <location>
        <begin position="257"/>
        <end position="380"/>
    </location>
</feature>
<evidence type="ECO:0000259" key="4">
    <source>
        <dbReference type="PROSITE" id="PS50222"/>
    </source>
</evidence>
<dbReference type="PROSITE" id="PS50004">
    <property type="entry name" value="C2"/>
    <property type="match status" value="3"/>
</dbReference>
<dbReference type="InterPro" id="IPR052981">
    <property type="entry name" value="Ingression_C2_domain"/>
</dbReference>
<feature type="compositionally biased region" description="Basic and acidic residues" evidence="2">
    <location>
        <begin position="1085"/>
        <end position="1096"/>
    </location>
</feature>
<proteinExistence type="predicted"/>